<reference evidence="1" key="2">
    <citation type="journal article" date="2015" name="Data Brief">
        <title>Shoot transcriptome of the giant reed, Arundo donax.</title>
        <authorList>
            <person name="Barrero R.A."/>
            <person name="Guerrero F.D."/>
            <person name="Moolhuijzen P."/>
            <person name="Goolsby J.A."/>
            <person name="Tidwell J."/>
            <person name="Bellgard S.E."/>
            <person name="Bellgard M.I."/>
        </authorList>
    </citation>
    <scope>NUCLEOTIDE SEQUENCE</scope>
    <source>
        <tissue evidence="1">Shoot tissue taken approximately 20 cm above the soil surface</tissue>
    </source>
</reference>
<sequence>MVQHQVVTKSGYLWAMLLLKVKEGNM</sequence>
<name>A0A0A9FUX1_ARUDO</name>
<reference evidence="1" key="1">
    <citation type="submission" date="2014-09" db="EMBL/GenBank/DDBJ databases">
        <authorList>
            <person name="Magalhaes I.L.F."/>
            <person name="Oliveira U."/>
            <person name="Santos F.R."/>
            <person name="Vidigal T.H.D.A."/>
            <person name="Brescovit A.D."/>
            <person name="Santos A.J."/>
        </authorList>
    </citation>
    <scope>NUCLEOTIDE SEQUENCE</scope>
    <source>
        <tissue evidence="1">Shoot tissue taken approximately 20 cm above the soil surface</tissue>
    </source>
</reference>
<accession>A0A0A9FUX1</accession>
<organism evidence="1">
    <name type="scientific">Arundo donax</name>
    <name type="common">Giant reed</name>
    <name type="synonym">Donax arundinaceus</name>
    <dbReference type="NCBI Taxonomy" id="35708"/>
    <lineage>
        <taxon>Eukaryota</taxon>
        <taxon>Viridiplantae</taxon>
        <taxon>Streptophyta</taxon>
        <taxon>Embryophyta</taxon>
        <taxon>Tracheophyta</taxon>
        <taxon>Spermatophyta</taxon>
        <taxon>Magnoliopsida</taxon>
        <taxon>Liliopsida</taxon>
        <taxon>Poales</taxon>
        <taxon>Poaceae</taxon>
        <taxon>PACMAD clade</taxon>
        <taxon>Arundinoideae</taxon>
        <taxon>Arundineae</taxon>
        <taxon>Arundo</taxon>
    </lineage>
</organism>
<protein>
    <submittedName>
        <fullName evidence="1">Uncharacterized protein</fullName>
    </submittedName>
</protein>
<dbReference type="EMBL" id="GBRH01185783">
    <property type="protein sequence ID" value="JAE12113.1"/>
    <property type="molecule type" value="Transcribed_RNA"/>
</dbReference>
<evidence type="ECO:0000313" key="1">
    <source>
        <dbReference type="EMBL" id="JAE12113.1"/>
    </source>
</evidence>
<dbReference type="AlphaFoldDB" id="A0A0A9FUX1"/>
<proteinExistence type="predicted"/>